<organism evidence="2 3">
    <name type="scientific">Periconia macrospinosa</name>
    <dbReference type="NCBI Taxonomy" id="97972"/>
    <lineage>
        <taxon>Eukaryota</taxon>
        <taxon>Fungi</taxon>
        <taxon>Dikarya</taxon>
        <taxon>Ascomycota</taxon>
        <taxon>Pezizomycotina</taxon>
        <taxon>Dothideomycetes</taxon>
        <taxon>Pleosporomycetidae</taxon>
        <taxon>Pleosporales</taxon>
        <taxon>Massarineae</taxon>
        <taxon>Periconiaceae</taxon>
        <taxon>Periconia</taxon>
    </lineage>
</organism>
<proteinExistence type="predicted"/>
<evidence type="ECO:0000313" key="3">
    <source>
        <dbReference type="Proteomes" id="UP000244855"/>
    </source>
</evidence>
<keyword evidence="1" id="KW-1133">Transmembrane helix</keyword>
<name>A0A2V1EDP4_9PLEO</name>
<evidence type="ECO:0000313" key="2">
    <source>
        <dbReference type="EMBL" id="PVI08466.1"/>
    </source>
</evidence>
<keyword evidence="1" id="KW-0812">Transmembrane</keyword>
<evidence type="ECO:0000256" key="1">
    <source>
        <dbReference type="SAM" id="Phobius"/>
    </source>
</evidence>
<protein>
    <submittedName>
        <fullName evidence="2">Uncharacterized protein</fullName>
    </submittedName>
</protein>
<dbReference type="AlphaFoldDB" id="A0A2V1EDP4"/>
<dbReference type="EMBL" id="KZ805300">
    <property type="protein sequence ID" value="PVI08466.1"/>
    <property type="molecule type" value="Genomic_DNA"/>
</dbReference>
<sequence length="93" mass="10891">MTCYGITLRSNASISSFSTSMTWKFVSSVPRPSWSSRENRMLNPFFGTFFIFTSTTLLWPSLATKNKAKRWERKGGPCITTRFFRKSERGRWF</sequence>
<keyword evidence="3" id="KW-1185">Reference proteome</keyword>
<accession>A0A2V1EDP4</accession>
<keyword evidence="1" id="KW-0472">Membrane</keyword>
<dbReference type="Proteomes" id="UP000244855">
    <property type="component" value="Unassembled WGS sequence"/>
</dbReference>
<feature type="transmembrane region" description="Helical" evidence="1">
    <location>
        <begin position="45"/>
        <end position="64"/>
    </location>
</feature>
<reference evidence="2 3" key="1">
    <citation type="journal article" date="2018" name="Sci. Rep.">
        <title>Comparative genomics provides insights into the lifestyle and reveals functional heterogeneity of dark septate endophytic fungi.</title>
        <authorList>
            <person name="Knapp D.G."/>
            <person name="Nemeth J.B."/>
            <person name="Barry K."/>
            <person name="Hainaut M."/>
            <person name="Henrissat B."/>
            <person name="Johnson J."/>
            <person name="Kuo A."/>
            <person name="Lim J.H.P."/>
            <person name="Lipzen A."/>
            <person name="Nolan M."/>
            <person name="Ohm R.A."/>
            <person name="Tamas L."/>
            <person name="Grigoriev I.V."/>
            <person name="Spatafora J.W."/>
            <person name="Nagy L.G."/>
            <person name="Kovacs G.M."/>
        </authorList>
    </citation>
    <scope>NUCLEOTIDE SEQUENCE [LARGE SCALE GENOMIC DNA]</scope>
    <source>
        <strain evidence="2 3">DSE2036</strain>
    </source>
</reference>
<gene>
    <name evidence="2" type="ORF">DM02DRAFT_3338</name>
</gene>